<dbReference type="GO" id="GO:0004252">
    <property type="term" value="F:serine-type endopeptidase activity"/>
    <property type="evidence" value="ECO:0007669"/>
    <property type="project" value="UniProtKB-EC"/>
</dbReference>
<evidence type="ECO:0000256" key="3">
    <source>
        <dbReference type="ARBA" id="ARBA00011897"/>
    </source>
</evidence>
<evidence type="ECO:0000259" key="8">
    <source>
        <dbReference type="Pfam" id="PF00326"/>
    </source>
</evidence>
<evidence type="ECO:0000256" key="4">
    <source>
        <dbReference type="ARBA" id="ARBA00022670"/>
    </source>
</evidence>
<organism evidence="10 11">
    <name type="scientific">Alteromonas genovensis</name>
    <dbReference type="NCBI Taxonomy" id="471225"/>
    <lineage>
        <taxon>Bacteria</taxon>
        <taxon>Pseudomonadati</taxon>
        <taxon>Pseudomonadota</taxon>
        <taxon>Gammaproteobacteria</taxon>
        <taxon>Alteromonadales</taxon>
        <taxon>Alteromonadaceae</taxon>
        <taxon>Alteromonas/Salinimonas group</taxon>
        <taxon>Alteromonas</taxon>
    </lineage>
</organism>
<keyword evidence="6" id="KW-0720">Serine protease</keyword>
<dbReference type="GO" id="GO:0006508">
    <property type="term" value="P:proteolysis"/>
    <property type="evidence" value="ECO:0007669"/>
    <property type="project" value="UniProtKB-KW"/>
</dbReference>
<dbReference type="EC" id="3.4.21.26" evidence="3"/>
<dbReference type="PROSITE" id="PS51257">
    <property type="entry name" value="PROKAR_LIPOPROTEIN"/>
    <property type="match status" value="1"/>
</dbReference>
<dbReference type="PANTHER" id="PTHR42881">
    <property type="entry name" value="PROLYL ENDOPEPTIDASE"/>
    <property type="match status" value="1"/>
</dbReference>
<dbReference type="PANTHER" id="PTHR42881:SF2">
    <property type="entry name" value="PROLYL ENDOPEPTIDASE"/>
    <property type="match status" value="1"/>
</dbReference>
<sequence>MRSFAVVLAAGAVVACNSAYQSDSASKDGTDTSSPSAHETGTTTLMPTLSVTSGTYPTTRTVSQVDNYHGVKVSDPYRWLEAQDTPEVKAWVDAQNALAKPLLSALPSHERYTERLTALWDYEKYSTPYMVNSKVFYTYNNGLQNQYVMYVSSDAEGEGKGEGNFDVLIDPNTLSDDGTVSMSSTEVSPQASYLAYTLSDGGSDWKTVHVRDVSSKRDTNDILSGVKFTNIAWLPDETGFYYSRYPQDENGEYDDSQTVSIYFHQLGTEQREDKLIFKFDDKPTWNPYAEVIQGGKTLLISVFEGYQSNGVYAKSLAEDGPLLPIFDKWDGRYELIGEEGNTLFFSSTENAPTGKVIQVSLTDSPASDRSSTGKVVSERTTIIQSSDATLRDVSLFGGKLFVQYLKDVKANVVVFDTKGNKLEELAFSDIGNVSGFNGSKNADSTFYKLTGFTNPGQVFKYDLNTGTSTVFKTIDTGINYDNYVTKQVFYTSKDGTQVPMFIVHKKGIELDGNNKTLLYGYGGFNISLLPSYSISRMVWVEQGNVLAIANIRGGGEYGEQWHQAGTKLNKQNVFDDFISGANFLIDKGYTSSEKLAVQGGSNGGLLVGAAITQRPDLFAAALPAVGVLDMLRYHTPSANARAWSSDYGLSENKEQFEALYAYSPLHNTKAGTCYPATMITTGDHDDRVVPWHSYKFAAQLQAAQGCDNPILLKVETRAGHGAGTPTWMRIQGYADQWAFLESALN</sequence>
<dbReference type="Gene3D" id="3.40.50.1820">
    <property type="entry name" value="alpha/beta hydrolase"/>
    <property type="match status" value="1"/>
</dbReference>
<evidence type="ECO:0000313" key="11">
    <source>
        <dbReference type="Proteomes" id="UP000471381"/>
    </source>
</evidence>
<dbReference type="InterPro" id="IPR023302">
    <property type="entry name" value="Pept_S9A_N"/>
</dbReference>
<name>A0A6N9TJK1_9ALTE</name>
<keyword evidence="5" id="KW-0378">Hydrolase</keyword>
<evidence type="ECO:0000256" key="5">
    <source>
        <dbReference type="ARBA" id="ARBA00022801"/>
    </source>
</evidence>
<evidence type="ECO:0000259" key="9">
    <source>
        <dbReference type="Pfam" id="PF02897"/>
    </source>
</evidence>
<protein>
    <recommendedName>
        <fullName evidence="3">prolyl oligopeptidase</fullName>
        <ecNumber evidence="3">3.4.21.26</ecNumber>
    </recommendedName>
</protein>
<dbReference type="InterPro" id="IPR002470">
    <property type="entry name" value="Peptidase_S9A"/>
</dbReference>
<dbReference type="SUPFAM" id="SSF53474">
    <property type="entry name" value="alpha/beta-Hydrolases"/>
    <property type="match status" value="1"/>
</dbReference>
<accession>A0A6N9TJK1</accession>
<dbReference type="GO" id="GO:0070012">
    <property type="term" value="F:oligopeptidase activity"/>
    <property type="evidence" value="ECO:0007669"/>
    <property type="project" value="TreeGrafter"/>
</dbReference>
<feature type="domain" description="Peptidase S9 prolyl oligopeptidase catalytic" evidence="8">
    <location>
        <begin position="531"/>
        <end position="744"/>
    </location>
</feature>
<dbReference type="InterPro" id="IPR051167">
    <property type="entry name" value="Prolyl_oligopep/macrocyclase"/>
</dbReference>
<evidence type="ECO:0000256" key="7">
    <source>
        <dbReference type="SAM" id="MobiDB-lite"/>
    </source>
</evidence>
<gene>
    <name evidence="10" type="ORF">GTQ48_14250</name>
</gene>
<dbReference type="AlphaFoldDB" id="A0A6N9TJK1"/>
<dbReference type="PRINTS" id="PR00862">
    <property type="entry name" value="PROLIGOPTASE"/>
</dbReference>
<evidence type="ECO:0000313" key="10">
    <source>
        <dbReference type="EMBL" id="NDW16672.1"/>
    </source>
</evidence>
<keyword evidence="11" id="KW-1185">Reference proteome</keyword>
<evidence type="ECO:0000256" key="2">
    <source>
        <dbReference type="ARBA" id="ARBA00005228"/>
    </source>
</evidence>
<dbReference type="GO" id="GO:0005829">
    <property type="term" value="C:cytosol"/>
    <property type="evidence" value="ECO:0007669"/>
    <property type="project" value="TreeGrafter"/>
</dbReference>
<dbReference type="SUPFAM" id="SSF50993">
    <property type="entry name" value="Peptidase/esterase 'gauge' domain"/>
    <property type="match status" value="1"/>
</dbReference>
<dbReference type="Gene3D" id="2.130.10.120">
    <property type="entry name" value="Prolyl oligopeptidase, N-terminal domain"/>
    <property type="match status" value="1"/>
</dbReference>
<comment type="catalytic activity">
    <reaction evidence="1">
        <text>Hydrolysis of Pro-|-Xaa &gt;&gt; Ala-|-Xaa in oligopeptides.</text>
        <dbReference type="EC" id="3.4.21.26"/>
    </reaction>
</comment>
<feature type="region of interest" description="Disordered" evidence="7">
    <location>
        <begin position="21"/>
        <end position="50"/>
    </location>
</feature>
<dbReference type="FunFam" id="3.40.50.1820:FF:000005">
    <property type="entry name" value="Prolyl endopeptidase"/>
    <property type="match status" value="1"/>
</dbReference>
<dbReference type="InterPro" id="IPR029058">
    <property type="entry name" value="AB_hydrolase_fold"/>
</dbReference>
<dbReference type="Pfam" id="PF02897">
    <property type="entry name" value="Peptidase_S9_N"/>
    <property type="match status" value="1"/>
</dbReference>
<dbReference type="Proteomes" id="UP000471381">
    <property type="component" value="Unassembled WGS sequence"/>
</dbReference>
<dbReference type="EMBL" id="JAAAWO010000011">
    <property type="protein sequence ID" value="NDW16672.1"/>
    <property type="molecule type" value="Genomic_DNA"/>
</dbReference>
<dbReference type="Pfam" id="PF00326">
    <property type="entry name" value="Peptidase_S9"/>
    <property type="match status" value="1"/>
</dbReference>
<reference evidence="10 11" key="1">
    <citation type="submission" date="2020-01" db="EMBL/GenBank/DDBJ databases">
        <title>Genomes of bacteria type strains.</title>
        <authorList>
            <person name="Chen J."/>
            <person name="Zhu S."/>
            <person name="Yang J."/>
        </authorList>
    </citation>
    <scope>NUCLEOTIDE SEQUENCE [LARGE SCALE GENOMIC DNA]</scope>
    <source>
        <strain evidence="10 11">LMG 24078</strain>
    </source>
</reference>
<proteinExistence type="inferred from homology"/>
<evidence type="ECO:0000256" key="6">
    <source>
        <dbReference type="ARBA" id="ARBA00022825"/>
    </source>
</evidence>
<feature type="compositionally biased region" description="Polar residues" evidence="7">
    <location>
        <begin position="31"/>
        <end position="50"/>
    </location>
</feature>
<feature type="domain" description="Peptidase S9A N-terminal" evidence="9">
    <location>
        <begin position="57"/>
        <end position="472"/>
    </location>
</feature>
<evidence type="ECO:0000256" key="1">
    <source>
        <dbReference type="ARBA" id="ARBA00001070"/>
    </source>
</evidence>
<comment type="caution">
    <text evidence="10">The sequence shown here is derived from an EMBL/GenBank/DDBJ whole genome shotgun (WGS) entry which is preliminary data.</text>
</comment>
<comment type="similarity">
    <text evidence="2">Belongs to the peptidase S9A family.</text>
</comment>
<dbReference type="InterPro" id="IPR001375">
    <property type="entry name" value="Peptidase_S9_cat"/>
</dbReference>
<keyword evidence="4" id="KW-0645">Protease</keyword>